<dbReference type="EMBL" id="FJ362379">
    <property type="protein sequence ID" value="ACI49234.1"/>
    <property type="molecule type" value="Genomic_DNA"/>
</dbReference>
<organism evidence="4">
    <name type="scientific">Caenorhabditis angaria</name>
    <dbReference type="NCBI Taxonomy" id="860376"/>
    <lineage>
        <taxon>Eukaryota</taxon>
        <taxon>Metazoa</taxon>
        <taxon>Ecdysozoa</taxon>
        <taxon>Nematoda</taxon>
        <taxon>Chromadorea</taxon>
        <taxon>Rhabditida</taxon>
        <taxon>Rhabditina</taxon>
        <taxon>Rhabditomorpha</taxon>
        <taxon>Rhabditoidea</taxon>
        <taxon>Rhabditidae</taxon>
        <taxon>Peloderinae</taxon>
        <taxon>Caenorhabditis</taxon>
    </lineage>
</organism>
<dbReference type="PANTHER" id="PTHR13191:SF0">
    <property type="entry name" value="RIBOSOMAL RNA-PROCESSING PROTEIN 7 HOMOLOG A-RELATED"/>
    <property type="match status" value="1"/>
</dbReference>
<keyword evidence="2" id="KW-0175">Coiled coil</keyword>
<accession>B6VBZ1</accession>
<evidence type="ECO:0000313" key="4">
    <source>
        <dbReference type="EMBL" id="ACI49234.1"/>
    </source>
</evidence>
<evidence type="ECO:0000256" key="2">
    <source>
        <dbReference type="SAM" id="Coils"/>
    </source>
</evidence>
<dbReference type="GO" id="GO:0034456">
    <property type="term" value="C:UTP-C complex"/>
    <property type="evidence" value="ECO:0007669"/>
    <property type="project" value="TreeGrafter"/>
</dbReference>
<evidence type="ECO:0000259" key="3">
    <source>
        <dbReference type="Pfam" id="PF12923"/>
    </source>
</evidence>
<gene>
    <name evidence="4" type="ORF">Csp3_JD05.019</name>
</gene>
<evidence type="ECO:0000256" key="1">
    <source>
        <dbReference type="ARBA" id="ARBA00006110"/>
    </source>
</evidence>
<feature type="coiled-coil region" evidence="2">
    <location>
        <begin position="235"/>
        <end position="265"/>
    </location>
</feature>
<reference evidence="4" key="1">
    <citation type="journal article" date="2008" name="Genome Res.">
        <title>Multigenome DNA sequence conservation identifies Hox cis-regulatory elements.</title>
        <authorList>
            <person name="Kuntz S.G."/>
            <person name="Schwarz E.M."/>
            <person name="DeModena J.A."/>
            <person name="De Buysscher T."/>
            <person name="Trout D."/>
            <person name="Shizuya H."/>
            <person name="Sternberg P.W."/>
            <person name="Wold B.J."/>
        </authorList>
    </citation>
    <scope>NUCLEOTIDE SEQUENCE</scope>
    <source>
        <strain evidence="4">PS1010</strain>
    </source>
</reference>
<dbReference type="GO" id="GO:0032545">
    <property type="term" value="C:CURI complex"/>
    <property type="evidence" value="ECO:0007669"/>
    <property type="project" value="TreeGrafter"/>
</dbReference>
<protein>
    <recommendedName>
        <fullName evidence="3">Ribosomal RNA-processing protein 7 C-terminal domain-containing protein</fullName>
    </recommendedName>
</protein>
<dbReference type="InterPro" id="IPR040446">
    <property type="entry name" value="RRP7"/>
</dbReference>
<dbReference type="InterPro" id="IPR024326">
    <property type="entry name" value="RRP7_C"/>
</dbReference>
<feature type="domain" description="Ribosomal RNA-processing protein 7 C-terminal" evidence="3">
    <location>
        <begin position="153"/>
        <end position="271"/>
    </location>
</feature>
<dbReference type="GO" id="GO:0006364">
    <property type="term" value="P:rRNA processing"/>
    <property type="evidence" value="ECO:0007669"/>
    <property type="project" value="TreeGrafter"/>
</dbReference>
<dbReference type="GO" id="GO:0000028">
    <property type="term" value="P:ribosomal small subunit assembly"/>
    <property type="evidence" value="ECO:0007669"/>
    <property type="project" value="TreeGrafter"/>
</dbReference>
<proteinExistence type="inferred from homology"/>
<dbReference type="Gene3D" id="6.10.250.1770">
    <property type="match status" value="1"/>
</dbReference>
<name>B6VBZ1_9PELO</name>
<comment type="similarity">
    <text evidence="1">Belongs to the RRP7 family.</text>
</comment>
<dbReference type="PANTHER" id="PTHR13191">
    <property type="entry name" value="RIBOSOMAL RNA PROCESSING PROTEIN 7-RELATED"/>
    <property type="match status" value="1"/>
</dbReference>
<dbReference type="AlphaFoldDB" id="B6VBZ1"/>
<sequence>MMKITAMTKKKNSLKRKLVEESIDVDALRFLKYRVSEKYSTERNLFLKRDASKENGLIVTNVPAFLGEDVVLAFINKISPNTEIEDSFVQRSNAADNSLTNGQITVSITFVKPESVNEILCKCQNVGPYTASDFAELDFPTVLKETTSLYCRLFPSEEQIQEMAETYIERYDQDLADARREAKKKYSEPDEDGWITVTRNKKAAKAVKLKKDEIPLIGGLGNPKKRKVDLAFYTFQAKKDKQQKAQELLKKFEDDKKRIAQLKQSRNFKPM</sequence>
<dbReference type="Pfam" id="PF12923">
    <property type="entry name" value="RRP7"/>
    <property type="match status" value="1"/>
</dbReference>